<keyword evidence="3" id="KW-1185">Reference proteome</keyword>
<dbReference type="EMBL" id="BAABWU010000004">
    <property type="protein sequence ID" value="GAA6196143.1"/>
    <property type="molecule type" value="Genomic_DNA"/>
</dbReference>
<feature type="transmembrane region" description="Helical" evidence="1">
    <location>
        <begin position="42"/>
        <end position="62"/>
    </location>
</feature>
<dbReference type="Proteomes" id="UP001441944">
    <property type="component" value="Unassembled WGS sequence"/>
</dbReference>
<proteinExistence type="predicted"/>
<comment type="caution">
    <text evidence="2">The sequence shown here is derived from an EMBL/GenBank/DDBJ whole genome shotgun (WGS) entry which is preliminary data.</text>
</comment>
<evidence type="ECO:0000313" key="3">
    <source>
        <dbReference type="Proteomes" id="UP001441944"/>
    </source>
</evidence>
<reference evidence="2 3" key="1">
    <citation type="submission" date="2024-04" db="EMBL/GenBank/DDBJ databases">
        <title>Draft genome sequence of Pseudophaeobacter arcticus NBRC 116598.</title>
        <authorList>
            <person name="Miyakawa T."/>
            <person name="Kusuya Y."/>
            <person name="Miura T."/>
        </authorList>
    </citation>
    <scope>NUCLEOTIDE SEQUENCE [LARGE SCALE GENOMIC DNA]</scope>
    <source>
        <strain evidence="2 3">SU-CL00105</strain>
    </source>
</reference>
<name>A0ABQ0AJX3_9RHOB</name>
<evidence type="ECO:0000256" key="1">
    <source>
        <dbReference type="SAM" id="Phobius"/>
    </source>
</evidence>
<keyword evidence="1" id="KW-0472">Membrane</keyword>
<organism evidence="2 3">
    <name type="scientific">Pseudophaeobacter arcticus</name>
    <dbReference type="NCBI Taxonomy" id="385492"/>
    <lineage>
        <taxon>Bacteria</taxon>
        <taxon>Pseudomonadati</taxon>
        <taxon>Pseudomonadota</taxon>
        <taxon>Alphaproteobacteria</taxon>
        <taxon>Rhodobacterales</taxon>
        <taxon>Paracoccaceae</taxon>
        <taxon>Pseudophaeobacter</taxon>
    </lineage>
</organism>
<keyword evidence="1" id="KW-1133">Transmembrane helix</keyword>
<evidence type="ECO:0000313" key="2">
    <source>
        <dbReference type="EMBL" id="GAA6196143.1"/>
    </source>
</evidence>
<protein>
    <submittedName>
        <fullName evidence="2">Uncharacterized protein</fullName>
    </submittedName>
</protein>
<keyword evidence="1" id="KW-0812">Transmembrane</keyword>
<gene>
    <name evidence="2" type="ORF">NBRC116598_15870</name>
</gene>
<sequence>MQKKPEVAPLSNRLAQFKRLLSHLALRQVNCMAVSAEPKPQAACLGAIYLMLLVPLASLLGLTPCPPGPKSR</sequence>
<accession>A0ABQ0AJX3</accession>